<evidence type="ECO:0000313" key="4">
    <source>
        <dbReference type="Proteomes" id="UP000006036"/>
    </source>
</evidence>
<accession>A0AAI8QHD0</accession>
<proteinExistence type="predicted"/>
<organism evidence="1 4">
    <name type="scientific">Helicobacter cinaedi CCUG 18818 = ATCC BAA-847</name>
    <dbReference type="NCBI Taxonomy" id="537971"/>
    <lineage>
        <taxon>Bacteria</taxon>
        <taxon>Pseudomonadati</taxon>
        <taxon>Campylobacterota</taxon>
        <taxon>Epsilonproteobacteria</taxon>
        <taxon>Campylobacterales</taxon>
        <taxon>Helicobacteraceae</taxon>
        <taxon>Helicobacter</taxon>
    </lineage>
</organism>
<dbReference type="Proteomes" id="UP000006036">
    <property type="component" value="Chromosome 1"/>
</dbReference>
<reference evidence="3" key="4">
    <citation type="journal article" date="2014" name="Genome Announc.">
        <title>Draft genome sequences of six enterohepatic helicobacter species isolated from humans and one from rhesus macaques.</title>
        <authorList>
            <person name="Shen Z."/>
            <person name="Sheh A."/>
            <person name="Young S.K."/>
            <person name="Abouelliel A."/>
            <person name="Ward D.V."/>
            <person name="Earl A.M."/>
            <person name="Fox J.G."/>
        </authorList>
    </citation>
    <scope>NUCLEOTIDE SEQUENCE [LARGE SCALE GENOMIC DNA]</scope>
    <source>
        <strain evidence="3">CCUG 18818</strain>
    </source>
</reference>
<dbReference type="Proteomes" id="UP000005755">
    <property type="component" value="Unassembled WGS sequence"/>
</dbReference>
<dbReference type="EMBL" id="DS990391">
    <property type="protein sequence ID" value="EFR45512.1"/>
    <property type="molecule type" value="Genomic_DNA"/>
</dbReference>
<name>A0AAI8QHD0_9HELI</name>
<dbReference type="KEGG" id="hcb:HCBAA847_1662"/>
<dbReference type="AlphaFoldDB" id="A0AAI8QHD0"/>
<evidence type="ECO:0000313" key="2">
    <source>
        <dbReference type="EMBL" id="EFR45512.1"/>
    </source>
</evidence>
<evidence type="ECO:0000313" key="1">
    <source>
        <dbReference type="EMBL" id="BAM32892.1"/>
    </source>
</evidence>
<evidence type="ECO:0000313" key="3">
    <source>
        <dbReference type="Proteomes" id="UP000005755"/>
    </source>
</evidence>
<reference evidence="2" key="1">
    <citation type="submission" date="2008-08" db="EMBL/GenBank/DDBJ databases">
        <title>Annotation of Helicobacter cinaedi strain CCUG 18818.</title>
        <authorList>
            <consortium name="The Broad Institute Genome Sequencing Platform"/>
            <person name="Fox J.G."/>
            <person name="Shen Z."/>
            <person name="Charoenlap N."/>
            <person name="Schauer D.B."/>
            <person name="Ward D."/>
            <person name="Mehta T."/>
            <person name="Young S."/>
            <person name="Jaffe D."/>
            <person name="Gnerre S."/>
            <person name="Berlin A."/>
            <person name="Heiman D."/>
            <person name="Hepburn T."/>
            <person name="Shea T."/>
            <person name="Sykes S."/>
            <person name="Alvarado L."/>
            <person name="Kodira C."/>
            <person name="Borodovsky M."/>
            <person name="Lander E."/>
            <person name="Galagan J."/>
            <person name="Nusbaum C."/>
            <person name="Birren B."/>
        </authorList>
    </citation>
    <scope>NUCLEOTIDE SEQUENCE</scope>
    <source>
        <strain evidence="2">CCUG 18818</strain>
    </source>
</reference>
<keyword evidence="3" id="KW-1185">Reference proteome</keyword>
<reference evidence="1" key="3">
    <citation type="submission" date="2012-07" db="EMBL/GenBank/DDBJ databases">
        <authorList>
            <person name="Akiyama T."/>
            <person name="Takeshita N."/>
            <person name="Ohmagari N."/>
            <person name="Kirikae T."/>
        </authorList>
    </citation>
    <scope>NUCLEOTIDE SEQUENCE</scope>
    <source>
        <strain evidence="1">ATCC BAA-847</strain>
    </source>
</reference>
<sequence>MGYRAHVIKNYIVEVGDCIGFNYDIEGFSSMLEELEVQHFGDEERTFVEVDRDDLLSLSQEKIASLSKEKQEALMSLKSMAHAPYAVKSGYVRVHWY</sequence>
<dbReference type="RefSeq" id="WP_002955335.1">
    <property type="nucleotide sequence ID" value="NC_020555.1"/>
</dbReference>
<protein>
    <submittedName>
        <fullName evidence="1">Uncharacterized protein</fullName>
    </submittedName>
</protein>
<gene>
    <name evidence="1" type="ORF">HCBAA847_1662</name>
    <name evidence="2" type="ORF">HCCG_00058</name>
</gene>
<reference evidence="1 4" key="2">
    <citation type="journal article" date="2012" name="J. Bacteriol.">
        <title>Complete Genome Sequence of Helicobacter cinaedi Type Strain ATCC BAA-847.</title>
        <authorList>
            <person name="Miyoshi-Akiyama T."/>
            <person name="Takeshita N."/>
            <person name="Ohmagari N."/>
            <person name="Kirikae T."/>
        </authorList>
    </citation>
    <scope>NUCLEOTIDE SEQUENCE [LARGE SCALE GENOMIC DNA]</scope>
    <source>
        <strain evidence="1 4">ATCC BAA-847</strain>
    </source>
</reference>
<dbReference type="EMBL" id="AP012492">
    <property type="protein sequence ID" value="BAM32892.1"/>
    <property type="molecule type" value="Genomic_DNA"/>
</dbReference>